<feature type="domain" description="EF-hand" evidence="11">
    <location>
        <begin position="379"/>
        <end position="414"/>
    </location>
</feature>
<dbReference type="PROSITE" id="PS50011">
    <property type="entry name" value="PROTEIN_KINASE_DOM"/>
    <property type="match status" value="1"/>
</dbReference>
<dbReference type="GO" id="GO:0004674">
    <property type="term" value="F:protein serine/threonine kinase activity"/>
    <property type="evidence" value="ECO:0007669"/>
    <property type="project" value="UniProtKB-KW"/>
</dbReference>
<dbReference type="Pfam" id="PF13499">
    <property type="entry name" value="EF-hand_7"/>
    <property type="match status" value="2"/>
</dbReference>
<evidence type="ECO:0000256" key="9">
    <source>
        <dbReference type="ARBA" id="ARBA00024334"/>
    </source>
</evidence>
<comment type="cofactor">
    <cofactor evidence="1">
        <name>Mg(2+)</name>
        <dbReference type="ChEBI" id="CHEBI:18420"/>
    </cofactor>
</comment>
<dbReference type="Gene3D" id="1.10.510.10">
    <property type="entry name" value="Transferase(Phosphotransferase) domain 1"/>
    <property type="match status" value="1"/>
</dbReference>
<evidence type="ECO:0000259" key="11">
    <source>
        <dbReference type="PROSITE" id="PS50222"/>
    </source>
</evidence>
<dbReference type="SMART" id="SM00054">
    <property type="entry name" value="EFh"/>
    <property type="match status" value="4"/>
</dbReference>
<dbReference type="Gene3D" id="3.30.200.20">
    <property type="entry name" value="Phosphorylase Kinase, domain 1"/>
    <property type="match status" value="1"/>
</dbReference>
<dbReference type="InterPro" id="IPR018247">
    <property type="entry name" value="EF_Hand_1_Ca_BS"/>
</dbReference>
<dbReference type="InterPro" id="IPR000719">
    <property type="entry name" value="Prot_kinase_dom"/>
</dbReference>
<evidence type="ECO:0000256" key="8">
    <source>
        <dbReference type="ARBA" id="ARBA00022840"/>
    </source>
</evidence>
<feature type="domain" description="EF-hand" evidence="11">
    <location>
        <begin position="482"/>
        <end position="517"/>
    </location>
</feature>
<keyword evidence="6" id="KW-0418">Kinase</keyword>
<keyword evidence="3" id="KW-0808">Transferase</keyword>
<evidence type="ECO:0000313" key="13">
    <source>
        <dbReference type="Proteomes" id="UP001162131"/>
    </source>
</evidence>
<dbReference type="Gene3D" id="1.10.238.10">
    <property type="entry name" value="EF-hand"/>
    <property type="match status" value="1"/>
</dbReference>
<keyword evidence="4" id="KW-0677">Repeat</keyword>
<dbReference type="Proteomes" id="UP001162131">
    <property type="component" value="Unassembled WGS sequence"/>
</dbReference>
<evidence type="ECO:0000256" key="6">
    <source>
        <dbReference type="ARBA" id="ARBA00022777"/>
    </source>
</evidence>
<comment type="similarity">
    <text evidence="9">Belongs to the protein kinase superfamily. Ser/Thr protein kinase family. CDPK subfamily.</text>
</comment>
<evidence type="ECO:0008006" key="14">
    <source>
        <dbReference type="Google" id="ProtNLM"/>
    </source>
</evidence>
<evidence type="ECO:0000256" key="7">
    <source>
        <dbReference type="ARBA" id="ARBA00022837"/>
    </source>
</evidence>
<proteinExistence type="inferred from homology"/>
<dbReference type="InterPro" id="IPR011992">
    <property type="entry name" value="EF-hand-dom_pair"/>
</dbReference>
<comment type="caution">
    <text evidence="12">The sequence shown here is derived from an EMBL/GenBank/DDBJ whole genome shotgun (WGS) entry which is preliminary data.</text>
</comment>
<gene>
    <name evidence="12" type="ORF">BSTOLATCC_MIC18570</name>
</gene>
<dbReference type="SUPFAM" id="SSF56112">
    <property type="entry name" value="Protein kinase-like (PK-like)"/>
    <property type="match status" value="1"/>
</dbReference>
<dbReference type="PROSITE" id="PS50222">
    <property type="entry name" value="EF_HAND_2"/>
    <property type="match status" value="2"/>
</dbReference>
<name>A0AAU9IVY6_9CILI</name>
<accession>A0AAU9IVY6</accession>
<organism evidence="12 13">
    <name type="scientific">Blepharisma stoltei</name>
    <dbReference type="NCBI Taxonomy" id="1481888"/>
    <lineage>
        <taxon>Eukaryota</taxon>
        <taxon>Sar</taxon>
        <taxon>Alveolata</taxon>
        <taxon>Ciliophora</taxon>
        <taxon>Postciliodesmatophora</taxon>
        <taxon>Heterotrichea</taxon>
        <taxon>Heterotrichida</taxon>
        <taxon>Blepharismidae</taxon>
        <taxon>Blepharisma</taxon>
    </lineage>
</organism>
<evidence type="ECO:0000259" key="10">
    <source>
        <dbReference type="PROSITE" id="PS50011"/>
    </source>
</evidence>
<evidence type="ECO:0000256" key="4">
    <source>
        <dbReference type="ARBA" id="ARBA00022737"/>
    </source>
</evidence>
<dbReference type="GO" id="GO:0005524">
    <property type="term" value="F:ATP binding"/>
    <property type="evidence" value="ECO:0007669"/>
    <property type="project" value="UniProtKB-KW"/>
</dbReference>
<evidence type="ECO:0000256" key="5">
    <source>
        <dbReference type="ARBA" id="ARBA00022741"/>
    </source>
</evidence>
<evidence type="ECO:0000256" key="2">
    <source>
        <dbReference type="ARBA" id="ARBA00022527"/>
    </source>
</evidence>
<evidence type="ECO:0000313" key="12">
    <source>
        <dbReference type="EMBL" id="CAG9317318.1"/>
    </source>
</evidence>
<dbReference type="CDD" id="cd00051">
    <property type="entry name" value="EFh"/>
    <property type="match status" value="1"/>
</dbReference>
<dbReference type="PANTHER" id="PTHR24349">
    <property type="entry name" value="SERINE/THREONINE-PROTEIN KINASE"/>
    <property type="match status" value="1"/>
</dbReference>
<keyword evidence="8" id="KW-0067">ATP-binding</keyword>
<dbReference type="FunFam" id="1.10.238.10:FF:000003">
    <property type="entry name" value="Calmodulin A"/>
    <property type="match status" value="1"/>
</dbReference>
<reference evidence="12" key="1">
    <citation type="submission" date="2021-09" db="EMBL/GenBank/DDBJ databases">
        <authorList>
            <consortium name="AG Swart"/>
            <person name="Singh M."/>
            <person name="Singh A."/>
            <person name="Seah K."/>
            <person name="Emmerich C."/>
        </authorList>
    </citation>
    <scope>NUCLEOTIDE SEQUENCE</scope>
    <source>
        <strain evidence="12">ATCC30299</strain>
    </source>
</reference>
<keyword evidence="7" id="KW-0106">Calcium</keyword>
<dbReference type="AlphaFoldDB" id="A0AAU9IVY6"/>
<evidence type="ECO:0000256" key="1">
    <source>
        <dbReference type="ARBA" id="ARBA00001946"/>
    </source>
</evidence>
<keyword evidence="13" id="KW-1185">Reference proteome</keyword>
<dbReference type="GO" id="GO:0005509">
    <property type="term" value="F:calcium ion binding"/>
    <property type="evidence" value="ECO:0007669"/>
    <property type="project" value="InterPro"/>
</dbReference>
<keyword evidence="5" id="KW-0547">Nucleotide-binding</keyword>
<dbReference type="Pfam" id="PF00069">
    <property type="entry name" value="Pkinase"/>
    <property type="match status" value="1"/>
</dbReference>
<keyword evidence="2" id="KW-0723">Serine/threonine-protein kinase</keyword>
<dbReference type="InterPro" id="IPR011009">
    <property type="entry name" value="Kinase-like_dom_sf"/>
</dbReference>
<dbReference type="EMBL" id="CAJZBQ010000018">
    <property type="protein sequence ID" value="CAG9317318.1"/>
    <property type="molecule type" value="Genomic_DNA"/>
</dbReference>
<dbReference type="SUPFAM" id="SSF47473">
    <property type="entry name" value="EF-hand"/>
    <property type="match status" value="1"/>
</dbReference>
<protein>
    <recommendedName>
        <fullName evidence="14">Calcium-dependent protein kinase</fullName>
    </recommendedName>
</protein>
<dbReference type="InterPro" id="IPR050205">
    <property type="entry name" value="CDPK_Ser/Thr_kinases"/>
</dbReference>
<dbReference type="InterPro" id="IPR002048">
    <property type="entry name" value="EF_hand_dom"/>
</dbReference>
<evidence type="ECO:0000256" key="3">
    <source>
        <dbReference type="ARBA" id="ARBA00022679"/>
    </source>
</evidence>
<feature type="domain" description="Protein kinase" evidence="10">
    <location>
        <begin position="79"/>
        <end position="333"/>
    </location>
</feature>
<dbReference type="PROSITE" id="PS00018">
    <property type="entry name" value="EF_HAND_1"/>
    <property type="match status" value="3"/>
</dbReference>
<sequence>MGCCCNSRPEEEPKILENSSADRDELLEYVKTAPTKDPSTQPSLNKEFTLKKPTIHQNTKRHNWDSLAKYLQGSIRQNYTTVKTLCKGTVKEVFIVIDKRIGLKRILKKYPKSQITPEIRTKFLKRIERLKMMDHPNIAKIYELIESPLYFYVISEWFSGGELLRKITNDSFLSDSVAIQCMIDIFDGLNYLHKRGIIHANLKPESLFFESKAQDSRLKIADFDLSIHILGNTSKQSIHSIYFIAPEVLTGEFDEKCDLWSAGVILHIMLTGRLPFVGNTGEDVINSIKLGLDFDGPEWIQSPESARDLLKKLLVFNPNERISAEQALEHPWIKSNIQNITSENPIYSDALNQLRKIRIKSKFEKCILSFIASHILTAEDEKELSKLFQELDTNKDGKISKEELIEGYGRMEVDFNIDIDAIMKNCDTNENGTIEFSEFLATAINWNKMISKEMVEKVFKLYDITGNGMLNLTELQYSMPMVPKKELKKFIRLIDTNHDRVISYEEFVVFIKKRILKEKEFN</sequence>